<dbReference type="STRING" id="706434.HMPREF9429_01020"/>
<feature type="transmembrane region" description="Helical" evidence="1">
    <location>
        <begin position="446"/>
        <end position="464"/>
    </location>
</feature>
<feature type="transmembrane region" description="Helical" evidence="1">
    <location>
        <begin position="59"/>
        <end position="82"/>
    </location>
</feature>
<dbReference type="PANTHER" id="PTHR30282:SF1">
    <property type="entry name" value="ABGT FAMILY TRANSPORTER"/>
    <property type="match status" value="1"/>
</dbReference>
<evidence type="ECO:0000313" key="3">
    <source>
        <dbReference type="Proteomes" id="UP000003195"/>
    </source>
</evidence>
<evidence type="ECO:0000313" key="2">
    <source>
        <dbReference type="EMBL" id="EFQ03837.1"/>
    </source>
</evidence>
<dbReference type="eggNOG" id="COG2978">
    <property type="taxonomic scope" value="Bacteria"/>
</dbReference>
<feature type="transmembrane region" description="Helical" evidence="1">
    <location>
        <begin position="297"/>
        <end position="317"/>
    </location>
</feature>
<dbReference type="InterPro" id="IPR004697">
    <property type="entry name" value="AbgT"/>
</dbReference>
<protein>
    <submittedName>
        <fullName evidence="2">AbgT transporter family</fullName>
    </submittedName>
</protein>
<comment type="caution">
    <text evidence="2">The sequence shown here is derived from an EMBL/GenBank/DDBJ whole genome shotgun (WGS) entry which is preliminary data.</text>
</comment>
<keyword evidence="1" id="KW-1133">Transmembrane helix</keyword>
<gene>
    <name evidence="2" type="primary">ydaH</name>
    <name evidence="2" type="ORF">HMPREF9429_01020</name>
</gene>
<keyword evidence="3" id="KW-1185">Reference proteome</keyword>
<dbReference type="AlphaFoldDB" id="E2ZCR6"/>
<feature type="transmembrane region" description="Helical" evidence="1">
    <location>
        <begin position="154"/>
        <end position="187"/>
    </location>
</feature>
<evidence type="ECO:0000256" key="1">
    <source>
        <dbReference type="SAM" id="Phobius"/>
    </source>
</evidence>
<organism evidence="2 3">
    <name type="scientific">Megasphaera micronuciformis F0359</name>
    <dbReference type="NCBI Taxonomy" id="706434"/>
    <lineage>
        <taxon>Bacteria</taxon>
        <taxon>Bacillati</taxon>
        <taxon>Bacillota</taxon>
        <taxon>Negativicutes</taxon>
        <taxon>Veillonellales</taxon>
        <taxon>Veillonellaceae</taxon>
        <taxon>Megasphaera</taxon>
    </lineage>
</organism>
<feature type="transmembrane region" description="Helical" evidence="1">
    <location>
        <begin position="337"/>
        <end position="359"/>
    </location>
</feature>
<feature type="transmembrane region" description="Helical" evidence="1">
    <location>
        <begin position="121"/>
        <end position="142"/>
    </location>
</feature>
<dbReference type="HOGENOM" id="CLU_040132_0_0_9"/>
<dbReference type="PANTHER" id="PTHR30282">
    <property type="entry name" value="P-AMINOBENZOYL GLUTAMATE TRANSPORTER"/>
    <property type="match status" value="1"/>
</dbReference>
<feature type="transmembrane region" description="Helical" evidence="1">
    <location>
        <begin position="516"/>
        <end position="538"/>
    </location>
</feature>
<reference evidence="2 3" key="1">
    <citation type="submission" date="2010-08" db="EMBL/GenBank/DDBJ databases">
        <authorList>
            <person name="Weinstock G."/>
            <person name="Sodergren E."/>
            <person name="Clifton S."/>
            <person name="Fulton L."/>
            <person name="Fulton B."/>
            <person name="Courtney L."/>
            <person name="Fronick C."/>
            <person name="Harrison M."/>
            <person name="Strong C."/>
            <person name="Farmer C."/>
            <person name="Delahaunty K."/>
            <person name="Markovic C."/>
            <person name="Hall O."/>
            <person name="Minx P."/>
            <person name="Tomlinson C."/>
            <person name="Mitreva M."/>
            <person name="Hou S."/>
            <person name="Chen J."/>
            <person name="Wollam A."/>
            <person name="Pepin K.H."/>
            <person name="Johnson M."/>
            <person name="Bhonagiri V."/>
            <person name="Zhang X."/>
            <person name="Suruliraj S."/>
            <person name="Warren W."/>
            <person name="Chinwalla A."/>
            <person name="Mardis E.R."/>
            <person name="Wilson R.K."/>
        </authorList>
    </citation>
    <scope>NUCLEOTIDE SEQUENCE [LARGE SCALE GENOMIC DNA]</scope>
    <source>
        <strain evidence="2 3">F0359</strain>
    </source>
</reference>
<dbReference type="Proteomes" id="UP000003195">
    <property type="component" value="Unassembled WGS sequence"/>
</dbReference>
<proteinExistence type="predicted"/>
<dbReference type="GO" id="GO:1902604">
    <property type="term" value="P:p-aminobenzoyl-glutamate transmembrane transport"/>
    <property type="evidence" value="ECO:0007669"/>
    <property type="project" value="InterPro"/>
</dbReference>
<keyword evidence="1" id="KW-0812">Transmembrane</keyword>
<dbReference type="GO" id="GO:0015558">
    <property type="term" value="F:secondary active p-aminobenzoyl-glutamate transmembrane transporter activity"/>
    <property type="evidence" value="ECO:0007669"/>
    <property type="project" value="InterPro"/>
</dbReference>
<feature type="transmembrane region" description="Helical" evidence="1">
    <location>
        <begin position="244"/>
        <end position="262"/>
    </location>
</feature>
<feature type="transmembrane region" description="Helical" evidence="1">
    <location>
        <begin position="418"/>
        <end position="439"/>
    </location>
</feature>
<dbReference type="EMBL" id="AECS01000037">
    <property type="protein sequence ID" value="EFQ03837.1"/>
    <property type="molecule type" value="Genomic_DNA"/>
</dbReference>
<feature type="transmembrane region" description="Helical" evidence="1">
    <location>
        <begin position="476"/>
        <end position="495"/>
    </location>
</feature>
<name>E2ZCR6_9FIRM</name>
<feature type="transmembrane region" description="Helical" evidence="1">
    <location>
        <begin position="380"/>
        <end position="398"/>
    </location>
</feature>
<keyword evidence="1" id="KW-0472">Membrane</keyword>
<dbReference type="Pfam" id="PF03806">
    <property type="entry name" value="ABG_transport"/>
    <property type="match status" value="1"/>
</dbReference>
<sequence>MKIRDYYYKRSTDLSAHLFLYRGGPVMSQENSNDSTVQVQGTGGILGAIERIGNRIPDITMLFIAAFVITCVVSALFSQIHFGYIHPTTGKEITITNMLAPESLATLLTKMVSNFAGFPPLAMVIVATLGIGVAQGSGFIATGLKKLLAVTPKFLLTPIVIVVGMLSHLAPDSGYMIIIPMAAYLFYASGKHPLAGVGASFAGIAGAFAANYTPSAIDPVIQGFSQMAAQLIDPTYEINVLCNYFFSLAATVPVIAVCWWVTEKITEPWCRKACPLDADIDVSEDAIDVITPKQNRAFYIASFVLILMLVGLFAALWPEDSILRDPAGNIASFKAPVMQSIVAIIFLLAAVPGIVFGILSGSFKSSKDFTKSMEDITHTLVQLIVFYFFAAQFMYAFGASNLGALIAIAGAEFLKSLALPPQVTVFGIIVFVALLNLLITSASAKWSILAPIFVPMLMSVGIAPELTQAAFRISDSAVNVCTPMFAFYPLIIIYCQKYYKKTGVGTLSSLMLPYTIALLIVLTITLYLFWAAGIPLGFQADYVYPRQMF</sequence>
<accession>E2ZCR6</accession>